<reference evidence="2" key="1">
    <citation type="journal article" date="2019" name="Int. J. Syst. Evol. Microbiol.">
        <title>The Global Catalogue of Microorganisms (GCM) 10K type strain sequencing project: providing services to taxonomists for standard genome sequencing and annotation.</title>
        <authorList>
            <consortium name="The Broad Institute Genomics Platform"/>
            <consortium name="The Broad Institute Genome Sequencing Center for Infectious Disease"/>
            <person name="Wu L."/>
            <person name="Ma J."/>
        </authorList>
    </citation>
    <scope>NUCLEOTIDE SEQUENCE [LARGE SCALE GENOMIC DNA]</scope>
    <source>
        <strain evidence="2">NCAIM B.02333</strain>
    </source>
</reference>
<dbReference type="Proteomes" id="UP001595685">
    <property type="component" value="Unassembled WGS sequence"/>
</dbReference>
<sequence length="74" mass="7837">MPIILLPVPAGDRCDPEVWAPGGAGRAEEATLRFLVVALTVALEDRGADRPAVRLAAEVTERWPAHGPTSPARV</sequence>
<proteinExistence type="predicted"/>
<organism evidence="1 2">
    <name type="scientific">Aquipuribacter hungaricus</name>
    <dbReference type="NCBI Taxonomy" id="545624"/>
    <lineage>
        <taxon>Bacteria</taxon>
        <taxon>Bacillati</taxon>
        <taxon>Actinomycetota</taxon>
        <taxon>Actinomycetes</taxon>
        <taxon>Micrococcales</taxon>
        <taxon>Intrasporangiaceae</taxon>
        <taxon>Aquipuribacter</taxon>
    </lineage>
</organism>
<dbReference type="RefSeq" id="WP_340295145.1">
    <property type="nucleotide sequence ID" value="NZ_JBBEOI010000211.1"/>
</dbReference>
<gene>
    <name evidence="1" type="ORF">ACFOLH_06360</name>
</gene>
<accession>A0ABV7WEQ7</accession>
<comment type="caution">
    <text evidence="1">The sequence shown here is derived from an EMBL/GenBank/DDBJ whole genome shotgun (WGS) entry which is preliminary data.</text>
</comment>
<evidence type="ECO:0000313" key="2">
    <source>
        <dbReference type="Proteomes" id="UP001595685"/>
    </source>
</evidence>
<dbReference type="EMBL" id="JBHRWW010000003">
    <property type="protein sequence ID" value="MFC3687962.1"/>
    <property type="molecule type" value="Genomic_DNA"/>
</dbReference>
<name>A0ABV7WEQ7_9MICO</name>
<evidence type="ECO:0000313" key="1">
    <source>
        <dbReference type="EMBL" id="MFC3687962.1"/>
    </source>
</evidence>
<keyword evidence="2" id="KW-1185">Reference proteome</keyword>
<protein>
    <submittedName>
        <fullName evidence="1">Uncharacterized protein</fullName>
    </submittedName>
</protein>